<dbReference type="OrthoDB" id="416344at2759"/>
<protein>
    <recommendedName>
        <fullName evidence="6">Dipeptidyl-peptidase V</fullName>
    </recommendedName>
</protein>
<dbReference type="EMBL" id="JAACFV010000083">
    <property type="protein sequence ID" value="KAF7506631.1"/>
    <property type="molecule type" value="Genomic_DNA"/>
</dbReference>
<evidence type="ECO:0000259" key="7">
    <source>
        <dbReference type="Pfam" id="PF00326"/>
    </source>
</evidence>
<dbReference type="PANTHER" id="PTHR42776:SF13">
    <property type="entry name" value="DIPEPTIDYL-PEPTIDASE 5"/>
    <property type="match status" value="1"/>
</dbReference>
<dbReference type="InterPro" id="IPR011042">
    <property type="entry name" value="6-blade_b-propeller_TolB-like"/>
</dbReference>
<dbReference type="InterPro" id="IPR011659">
    <property type="entry name" value="WD40"/>
</dbReference>
<keyword evidence="4" id="KW-0378">Hydrolase</keyword>
<keyword evidence="9" id="KW-1185">Reference proteome</keyword>
<organism evidence="8 9">
    <name type="scientific">Endocarpon pusillum</name>
    <dbReference type="NCBI Taxonomy" id="364733"/>
    <lineage>
        <taxon>Eukaryota</taxon>
        <taxon>Fungi</taxon>
        <taxon>Dikarya</taxon>
        <taxon>Ascomycota</taxon>
        <taxon>Pezizomycotina</taxon>
        <taxon>Eurotiomycetes</taxon>
        <taxon>Chaetothyriomycetidae</taxon>
        <taxon>Verrucariales</taxon>
        <taxon>Verrucariaceae</taxon>
        <taxon>Endocarpon</taxon>
    </lineage>
</organism>
<dbReference type="Proteomes" id="UP000606974">
    <property type="component" value="Unassembled WGS sequence"/>
</dbReference>
<feature type="domain" description="Peptidase S9 prolyl oligopeptidase catalytic" evidence="7">
    <location>
        <begin position="497"/>
        <end position="706"/>
    </location>
</feature>
<evidence type="ECO:0000256" key="5">
    <source>
        <dbReference type="ARBA" id="ARBA00022825"/>
    </source>
</evidence>
<gene>
    <name evidence="8" type="ORF">GJ744_011563</name>
</gene>
<evidence type="ECO:0000256" key="6">
    <source>
        <dbReference type="ARBA" id="ARBA00032829"/>
    </source>
</evidence>
<evidence type="ECO:0000256" key="2">
    <source>
        <dbReference type="ARBA" id="ARBA00022670"/>
    </source>
</evidence>
<evidence type="ECO:0000313" key="9">
    <source>
        <dbReference type="Proteomes" id="UP000606974"/>
    </source>
</evidence>
<evidence type="ECO:0000313" key="8">
    <source>
        <dbReference type="EMBL" id="KAF7506631.1"/>
    </source>
</evidence>
<keyword evidence="3" id="KW-0732">Signal</keyword>
<dbReference type="SUPFAM" id="SSF53474">
    <property type="entry name" value="alpha/beta-Hydrolases"/>
    <property type="match status" value="1"/>
</dbReference>
<evidence type="ECO:0000256" key="1">
    <source>
        <dbReference type="ARBA" id="ARBA00010040"/>
    </source>
</evidence>
<name>A0A8H7AGH9_9EURO</name>
<evidence type="ECO:0000256" key="3">
    <source>
        <dbReference type="ARBA" id="ARBA00022729"/>
    </source>
</evidence>
<dbReference type="InterPro" id="IPR001375">
    <property type="entry name" value="Peptidase_S9_cat"/>
</dbReference>
<dbReference type="PANTHER" id="PTHR42776">
    <property type="entry name" value="SERINE PEPTIDASE S9 FAMILY MEMBER"/>
    <property type="match status" value="1"/>
</dbReference>
<dbReference type="GO" id="GO:0006508">
    <property type="term" value="P:proteolysis"/>
    <property type="evidence" value="ECO:0007669"/>
    <property type="project" value="UniProtKB-KW"/>
</dbReference>
<dbReference type="Gene3D" id="2.120.10.30">
    <property type="entry name" value="TolB, C-terminal domain"/>
    <property type="match status" value="1"/>
</dbReference>
<reference evidence="8" key="1">
    <citation type="submission" date="2020-02" db="EMBL/GenBank/DDBJ databases">
        <authorList>
            <person name="Palmer J.M."/>
        </authorList>
    </citation>
    <scope>NUCLEOTIDE SEQUENCE</scope>
    <source>
        <strain evidence="8">EPUS1.4</strain>
        <tissue evidence="8">Thallus</tissue>
    </source>
</reference>
<proteinExistence type="inferred from homology"/>
<evidence type="ECO:0000256" key="4">
    <source>
        <dbReference type="ARBA" id="ARBA00022801"/>
    </source>
</evidence>
<dbReference type="Pfam" id="PF07676">
    <property type="entry name" value="PD40"/>
    <property type="match status" value="1"/>
</dbReference>
<dbReference type="InterPro" id="IPR029058">
    <property type="entry name" value="AB_hydrolase_fold"/>
</dbReference>
<comment type="caution">
    <text evidence="8">The sequence shown here is derived from an EMBL/GenBank/DDBJ whole genome shotgun (WGS) entry which is preliminary data.</text>
</comment>
<dbReference type="Pfam" id="PF00326">
    <property type="entry name" value="Peptidase_S9"/>
    <property type="match status" value="1"/>
</dbReference>
<sequence>MTLRTNKFTPKVLISAPRRSAAQPCADGSLALYSQSSYSFHTHSKSSGIYVLGVRSGQSTLLTNDSRASEPKWIGLGHEIVWLKQGDNGNTSFVIADAKDVGKTYTAGTISGPVSNLKIHVLEDGKAIVAFSAKSNQDGSLYNPKDVGKPYSSGRIYDSLFVRHWDAYVEPQRNTIWTALLQKIPSNVTAREGRWNLLGVTNMLKRFPQLECPMPPFGGTDHFDVTRDYIVMVSKDPSVNPATHTACLTYVMRIPNPISVEETNAEPVMVKPEGKRTWGAATSPVFSPDGKYLAFLLMNKDGYESDQNHIQLAHMREGSVLHSHTLDVRHSDKEWDLSPSSIMFSADGTKLLATAEDTGCVCLFEFDLTRWLTSGSNRATPRKVTHSGSISEVARASSLSQQLFISSSTFTDSSIYYILDPSDPQTKRIDVSSFANTGANFGLSSAQVSELWWKGGDDDSYMVHAWMMKPSFFRPEKKYPLAYLIHGGPQGAWDDQWSTRWNPAVFAEQGYVVVAPNPTGSTGYGQKFTDAIRESWGGLPYEDLVKGFEYIEAELDFVDASRAVALGASYGGYMMNWIQGHDLGRKFKALVCHDGVFSMTAQLASDEQYFPLHDLGGPIWKNQQGYDQWDPSRFTENWSTPQLIIHNELDYRLTIAEGLAAFNVLQMRGVDSRFLSFPDENHWVLGHENSLVWHTVVIDWINKYVGLPPLRDKEAREEVEGCRKDAVRSSVAEEMKMLRVVGRIEAAENERYNT</sequence>
<accession>A0A8H7AGH9</accession>
<dbReference type="SUPFAM" id="SSF82171">
    <property type="entry name" value="DPP6 N-terminal domain-like"/>
    <property type="match status" value="1"/>
</dbReference>
<keyword evidence="2" id="KW-0645">Protease</keyword>
<dbReference type="Gene3D" id="3.40.50.1820">
    <property type="entry name" value="alpha/beta hydrolase"/>
    <property type="match status" value="1"/>
</dbReference>
<dbReference type="AlphaFoldDB" id="A0A8H7AGH9"/>
<dbReference type="FunFam" id="3.40.50.1820:FF:000028">
    <property type="entry name" value="S9 family peptidase"/>
    <property type="match status" value="1"/>
</dbReference>
<keyword evidence="5" id="KW-0720">Serine protease</keyword>
<dbReference type="GO" id="GO:0004252">
    <property type="term" value="F:serine-type endopeptidase activity"/>
    <property type="evidence" value="ECO:0007669"/>
    <property type="project" value="TreeGrafter"/>
</dbReference>
<comment type="similarity">
    <text evidence="1">Belongs to the peptidase S9C family.</text>
</comment>